<feature type="transmembrane region" description="Helical" evidence="2">
    <location>
        <begin position="144"/>
        <end position="163"/>
    </location>
</feature>
<keyword evidence="6" id="KW-1185">Reference proteome</keyword>
<dbReference type="Gene3D" id="6.10.340.10">
    <property type="match status" value="1"/>
</dbReference>
<dbReference type="Pfam" id="PF00990">
    <property type="entry name" value="GGDEF"/>
    <property type="match status" value="1"/>
</dbReference>
<feature type="coiled-coil region" evidence="1">
    <location>
        <begin position="209"/>
        <end position="239"/>
    </location>
</feature>
<evidence type="ECO:0000313" key="6">
    <source>
        <dbReference type="Proteomes" id="UP000315736"/>
    </source>
</evidence>
<dbReference type="InterPro" id="IPR035965">
    <property type="entry name" value="PAS-like_dom_sf"/>
</dbReference>
<dbReference type="EMBL" id="VJNB01000008">
    <property type="protein sequence ID" value="TSE19272.1"/>
    <property type="molecule type" value="Genomic_DNA"/>
</dbReference>
<gene>
    <name evidence="5" type="primary">yegE</name>
    <name evidence="5" type="ORF">Talka_01696</name>
</gene>
<dbReference type="InterPro" id="IPR029787">
    <property type="entry name" value="Nucleotide_cyclase"/>
</dbReference>
<dbReference type="PANTHER" id="PTHR44757">
    <property type="entry name" value="DIGUANYLATE CYCLASE DGCP"/>
    <property type="match status" value="1"/>
</dbReference>
<dbReference type="GO" id="GO:0052621">
    <property type="term" value="F:diguanylate cyclase activity"/>
    <property type="evidence" value="ECO:0007669"/>
    <property type="project" value="UniProtKB-EC"/>
</dbReference>
<sequence length="447" mass="50311">MMLGPRSLRWRLVAVVLLIHAVMVLALVALLERESRLFAEEQVQRRARTLEVELRAALAAPIVARDYVTLDEITRELVAVAEVVYLRVEDVDGRELAHATRLNPTDAAPATVRHFTVALGDARIQLGLDTARASLAWHEFARVAVIWVTLAATAATLLILSAANRLARRIERLSQAAEAWTRGQWQVQAPARADGDELHRLGRTFNAMAREIAERIQTLERARQETAAALEAVQQERARMVALLEAMGTGVLLVDRADRVVYLNEALRRMWMIDPQAPVIGERASDLLARSGGRLAQPDHFSRLVLHVPGTQEVSDSTELTMSDGRIIVQACRPVRDGDERLLGRLWLYEDVTQERRNAEQLIYLAERDGLTGLYNRRRFEEALERALLDASRRQSRCALMLFDLDEFKHLNDHFGHRAGDALLVRVANELSTVVRRNEVLARLGGR</sequence>
<keyword evidence="5" id="KW-0808">Transferase</keyword>
<dbReference type="InterPro" id="IPR003660">
    <property type="entry name" value="HAMP_dom"/>
</dbReference>
<dbReference type="Gene3D" id="3.30.70.270">
    <property type="match status" value="1"/>
</dbReference>
<dbReference type="Pfam" id="PF00672">
    <property type="entry name" value="HAMP"/>
    <property type="match status" value="1"/>
</dbReference>
<feature type="domain" description="HAMP" evidence="3">
    <location>
        <begin position="164"/>
        <end position="217"/>
    </location>
</feature>
<keyword evidence="2" id="KW-1133">Transmembrane helix</keyword>
<organism evidence="5 6">
    <name type="scientific">Tepidimonas alkaliphilus</name>
    <dbReference type="NCBI Taxonomy" id="2588942"/>
    <lineage>
        <taxon>Bacteria</taxon>
        <taxon>Pseudomonadati</taxon>
        <taxon>Pseudomonadota</taxon>
        <taxon>Betaproteobacteria</taxon>
        <taxon>Burkholderiales</taxon>
        <taxon>Tepidimonas</taxon>
    </lineage>
</organism>
<proteinExistence type="predicted"/>
<dbReference type="SMART" id="SM00304">
    <property type="entry name" value="HAMP"/>
    <property type="match status" value="1"/>
</dbReference>
<dbReference type="CDD" id="cd06225">
    <property type="entry name" value="HAMP"/>
    <property type="match status" value="1"/>
</dbReference>
<comment type="caution">
    <text evidence="5">The sequence shown here is derived from an EMBL/GenBank/DDBJ whole genome shotgun (WGS) entry which is preliminary data.</text>
</comment>
<dbReference type="InterPro" id="IPR043128">
    <property type="entry name" value="Rev_trsase/Diguanyl_cyclase"/>
</dbReference>
<keyword evidence="2" id="KW-0812">Transmembrane</keyword>
<dbReference type="SUPFAM" id="SSF55785">
    <property type="entry name" value="PYP-like sensor domain (PAS domain)"/>
    <property type="match status" value="1"/>
</dbReference>
<dbReference type="NCBIfam" id="TIGR00254">
    <property type="entry name" value="GGDEF"/>
    <property type="match status" value="1"/>
</dbReference>
<dbReference type="SUPFAM" id="SSF55073">
    <property type="entry name" value="Nucleotide cyclase"/>
    <property type="match status" value="1"/>
</dbReference>
<dbReference type="Gene3D" id="3.30.450.20">
    <property type="entry name" value="PAS domain"/>
    <property type="match status" value="1"/>
</dbReference>
<dbReference type="SMART" id="SM00267">
    <property type="entry name" value="GGDEF"/>
    <property type="match status" value="1"/>
</dbReference>
<keyword evidence="1" id="KW-0175">Coiled coil</keyword>
<dbReference type="AlphaFoldDB" id="A0A554W6T2"/>
<dbReference type="GO" id="GO:0007165">
    <property type="term" value="P:signal transduction"/>
    <property type="evidence" value="ECO:0007669"/>
    <property type="project" value="InterPro"/>
</dbReference>
<evidence type="ECO:0000259" key="3">
    <source>
        <dbReference type="PROSITE" id="PS50885"/>
    </source>
</evidence>
<dbReference type="CDD" id="cd01949">
    <property type="entry name" value="GGDEF"/>
    <property type="match status" value="1"/>
</dbReference>
<dbReference type="OrthoDB" id="8929028at2"/>
<keyword evidence="2" id="KW-0472">Membrane</keyword>
<feature type="domain" description="GGDEF" evidence="4">
    <location>
        <begin position="396"/>
        <end position="447"/>
    </location>
</feature>
<dbReference type="GO" id="GO:0016020">
    <property type="term" value="C:membrane"/>
    <property type="evidence" value="ECO:0007669"/>
    <property type="project" value="InterPro"/>
</dbReference>
<dbReference type="PROSITE" id="PS50887">
    <property type="entry name" value="GGDEF"/>
    <property type="match status" value="1"/>
</dbReference>
<dbReference type="InterPro" id="IPR052155">
    <property type="entry name" value="Biofilm_reg_signaling"/>
</dbReference>
<reference evidence="5 6" key="1">
    <citation type="submission" date="2019-07" db="EMBL/GenBank/DDBJ databases">
        <title>Tepidimonas alkaliphilus YIM 72238 draft genome.</title>
        <authorList>
            <person name="Da Costa M.S."/>
            <person name="Froufe H.J.C."/>
            <person name="Egas C."/>
            <person name="Albuquerque L."/>
        </authorList>
    </citation>
    <scope>NUCLEOTIDE SEQUENCE [LARGE SCALE GENOMIC DNA]</scope>
    <source>
        <strain evidence="5 6">YIM 72238</strain>
    </source>
</reference>
<dbReference type="PROSITE" id="PS50885">
    <property type="entry name" value="HAMP"/>
    <property type="match status" value="1"/>
</dbReference>
<dbReference type="RefSeq" id="WP_143890694.1">
    <property type="nucleotide sequence ID" value="NZ_VJNB01000008.1"/>
</dbReference>
<evidence type="ECO:0000313" key="5">
    <source>
        <dbReference type="EMBL" id="TSE19272.1"/>
    </source>
</evidence>
<accession>A0A554W6T2</accession>
<name>A0A554W6T2_9BURK</name>
<dbReference type="Pfam" id="PF08448">
    <property type="entry name" value="PAS_4"/>
    <property type="match status" value="1"/>
</dbReference>
<keyword evidence="5" id="KW-0548">Nucleotidyltransferase</keyword>
<evidence type="ECO:0000256" key="1">
    <source>
        <dbReference type="SAM" id="Coils"/>
    </source>
</evidence>
<evidence type="ECO:0000259" key="4">
    <source>
        <dbReference type="PROSITE" id="PS50887"/>
    </source>
</evidence>
<dbReference type="SUPFAM" id="SSF158472">
    <property type="entry name" value="HAMP domain-like"/>
    <property type="match status" value="1"/>
</dbReference>
<feature type="transmembrane region" description="Helical" evidence="2">
    <location>
        <begin position="12"/>
        <end position="31"/>
    </location>
</feature>
<dbReference type="InterPro" id="IPR013656">
    <property type="entry name" value="PAS_4"/>
</dbReference>
<dbReference type="EC" id="2.7.7.65" evidence="5"/>
<dbReference type="PANTHER" id="PTHR44757:SF2">
    <property type="entry name" value="BIOFILM ARCHITECTURE MAINTENANCE PROTEIN MBAA"/>
    <property type="match status" value="1"/>
</dbReference>
<dbReference type="InterPro" id="IPR000160">
    <property type="entry name" value="GGDEF_dom"/>
</dbReference>
<dbReference type="Proteomes" id="UP000315736">
    <property type="component" value="Unassembled WGS sequence"/>
</dbReference>
<protein>
    <submittedName>
        <fullName evidence="5">Putative diguanylate cyclase YegE</fullName>
        <ecNumber evidence="5">2.7.7.65</ecNumber>
    </submittedName>
</protein>
<evidence type="ECO:0000256" key="2">
    <source>
        <dbReference type="SAM" id="Phobius"/>
    </source>
</evidence>